<accession>A0A848BUU5</accession>
<dbReference type="EMBL" id="JABAFG010000018">
    <property type="protein sequence ID" value="NME29025.1"/>
    <property type="molecule type" value="Genomic_DNA"/>
</dbReference>
<dbReference type="PANTHER" id="PTHR30535:SF34">
    <property type="entry name" value="MOLYBDATE-BINDING PROTEIN MOLA"/>
    <property type="match status" value="1"/>
</dbReference>
<feature type="signal peptide" evidence="2">
    <location>
        <begin position="1"/>
        <end position="22"/>
    </location>
</feature>
<dbReference type="SUPFAM" id="SSF53807">
    <property type="entry name" value="Helical backbone' metal receptor"/>
    <property type="match status" value="1"/>
</dbReference>
<sequence length="322" mass="34940">MKKCMTAVFICMGLMLACLGLAGCGPEKQAPSSDGPAFAQVTDDAGRTVTIKEKPQRIVVLSTSLLNFADAVDGNLAGRASVQSDAAALPERYADVPEVGPVYNVSVEKIMACQPDLVLANKNQHEKLIPLLEQNGVTVLALTTKTYDDVKRNLTLVGKLYGKEEMAQEKIAAMDKEIQAVKEKIPDDHLTVAILHATPSHVSLELDKSIAGDAARILGFTNVAQDGADKVGNSAEKVPYSMEALVEKDPDVIFITSMGRSDKIEERLRQDVESSPAWQTLTAVRQKRVYVLPENLFLLNPGLDYPQAAAYMAKAVYPEVFH</sequence>
<keyword evidence="2" id="KW-0732">Signal</keyword>
<evidence type="ECO:0000256" key="1">
    <source>
        <dbReference type="ARBA" id="ARBA00008814"/>
    </source>
</evidence>
<dbReference type="PROSITE" id="PS51257">
    <property type="entry name" value="PROKAR_LIPOPROTEIN"/>
    <property type="match status" value="1"/>
</dbReference>
<dbReference type="AlphaFoldDB" id="A0A848BUU5"/>
<dbReference type="Pfam" id="PF01497">
    <property type="entry name" value="Peripla_BP_2"/>
    <property type="match status" value="1"/>
</dbReference>
<evidence type="ECO:0000259" key="3">
    <source>
        <dbReference type="PROSITE" id="PS50983"/>
    </source>
</evidence>
<evidence type="ECO:0000313" key="5">
    <source>
        <dbReference type="Proteomes" id="UP000591071"/>
    </source>
</evidence>
<dbReference type="RefSeq" id="WP_170087922.1">
    <property type="nucleotide sequence ID" value="NZ_JABAFG010000018.1"/>
</dbReference>
<reference evidence="4 5" key="1">
    <citation type="submission" date="2020-04" db="EMBL/GenBank/DDBJ databases">
        <authorList>
            <person name="Hitch T.C.A."/>
            <person name="Wylensek D."/>
            <person name="Clavel T."/>
        </authorList>
    </citation>
    <scope>NUCLEOTIDE SEQUENCE [LARGE SCALE GENOMIC DNA]</scope>
    <source>
        <strain evidence="4 5">Oil-RF-744-FAT-WT-6-1</strain>
    </source>
</reference>
<proteinExistence type="inferred from homology"/>
<evidence type="ECO:0000256" key="2">
    <source>
        <dbReference type="SAM" id="SignalP"/>
    </source>
</evidence>
<feature type="domain" description="Fe/B12 periplasmic-binding" evidence="3">
    <location>
        <begin position="57"/>
        <end position="320"/>
    </location>
</feature>
<evidence type="ECO:0000313" key="4">
    <source>
        <dbReference type="EMBL" id="NME29025.1"/>
    </source>
</evidence>
<comment type="caution">
    <text evidence="4">The sequence shown here is derived from an EMBL/GenBank/DDBJ whole genome shotgun (WGS) entry which is preliminary data.</text>
</comment>
<dbReference type="InterPro" id="IPR002491">
    <property type="entry name" value="ABC_transptr_periplasmic_BD"/>
</dbReference>
<name>A0A848BUU5_9FIRM</name>
<organism evidence="4 5">
    <name type="scientific">Megasphaera hexanoica</name>
    <dbReference type="NCBI Taxonomy" id="1675036"/>
    <lineage>
        <taxon>Bacteria</taxon>
        <taxon>Bacillati</taxon>
        <taxon>Bacillota</taxon>
        <taxon>Negativicutes</taxon>
        <taxon>Veillonellales</taxon>
        <taxon>Veillonellaceae</taxon>
        <taxon>Megasphaera</taxon>
    </lineage>
</organism>
<gene>
    <name evidence="4" type="ORF">HF872_10395</name>
</gene>
<dbReference type="GO" id="GO:0071281">
    <property type="term" value="P:cellular response to iron ion"/>
    <property type="evidence" value="ECO:0007669"/>
    <property type="project" value="TreeGrafter"/>
</dbReference>
<dbReference type="PANTHER" id="PTHR30535">
    <property type="entry name" value="VITAMIN B12-BINDING PROTEIN"/>
    <property type="match status" value="1"/>
</dbReference>
<comment type="similarity">
    <text evidence="1">Belongs to the bacterial solute-binding protein 8 family.</text>
</comment>
<protein>
    <submittedName>
        <fullName evidence="4">ABC transporter substrate-binding protein</fullName>
    </submittedName>
</protein>
<dbReference type="Proteomes" id="UP000591071">
    <property type="component" value="Unassembled WGS sequence"/>
</dbReference>
<dbReference type="Gene3D" id="3.40.50.1980">
    <property type="entry name" value="Nitrogenase molybdenum iron protein domain"/>
    <property type="match status" value="2"/>
</dbReference>
<dbReference type="InterPro" id="IPR050902">
    <property type="entry name" value="ABC_Transporter_SBP"/>
</dbReference>
<feature type="chain" id="PRO_5039612818" evidence="2">
    <location>
        <begin position="23"/>
        <end position="322"/>
    </location>
</feature>
<dbReference type="PROSITE" id="PS50983">
    <property type="entry name" value="FE_B12_PBP"/>
    <property type="match status" value="1"/>
</dbReference>